<dbReference type="InterPro" id="IPR040452">
    <property type="entry name" value="SfsA_C"/>
</dbReference>
<dbReference type="PANTHER" id="PTHR30545:SF2">
    <property type="entry name" value="SUGAR FERMENTATION STIMULATION PROTEIN A"/>
    <property type="match status" value="1"/>
</dbReference>
<dbReference type="InterPro" id="IPR041465">
    <property type="entry name" value="SfsA_N"/>
</dbReference>
<dbReference type="PANTHER" id="PTHR30545">
    <property type="entry name" value="SUGAR FERMENTATION STIMULATION PROTEIN A"/>
    <property type="match status" value="1"/>
</dbReference>
<dbReference type="InterPro" id="IPR005224">
    <property type="entry name" value="SfsA"/>
</dbReference>
<feature type="domain" description="SfsA N-terminal OB" evidence="3">
    <location>
        <begin position="16"/>
        <end position="81"/>
    </location>
</feature>
<dbReference type="HAMAP" id="MF_00095">
    <property type="entry name" value="SfsA"/>
    <property type="match status" value="1"/>
</dbReference>
<name>A0A371NBT4_9EURY</name>
<proteinExistence type="inferred from homology"/>
<protein>
    <recommendedName>
        <fullName evidence="1">Sugar fermentation stimulation protein homolog</fullName>
    </recommendedName>
</protein>
<dbReference type="Pfam" id="PF03749">
    <property type="entry name" value="SfsA"/>
    <property type="match status" value="1"/>
</dbReference>
<sequence>MMVAVIIENPIRGSYIERPNRFTVAVHVDGERRLAHLRDPGRLRELLIPGNDIILRKAPPGNRKTEFDVIALRRGDEWVLVNSGFHSDLAAIIMESSTVDEFQGFRIEKREYSFGRSRIDFLLASEDERMLVEVKGCTLVRRDLALFPDAPTERGRRHIEELEHALSEGYRSSVLFLVFGKGARFFSPNHEMDPEFSSALKRAHEAGVNVIAHTMATDLNGSVLVYPLRRIPVLWPDESP</sequence>
<evidence type="ECO:0000259" key="3">
    <source>
        <dbReference type="Pfam" id="PF17746"/>
    </source>
</evidence>
<gene>
    <name evidence="1" type="primary">sfsA</name>
    <name evidence="4" type="ORF">C7452_1383</name>
</gene>
<dbReference type="GO" id="GO:0003677">
    <property type="term" value="F:DNA binding"/>
    <property type="evidence" value="ECO:0007669"/>
    <property type="project" value="InterPro"/>
</dbReference>
<keyword evidence="5" id="KW-1185">Reference proteome</keyword>
<dbReference type="RefSeq" id="WP_115892653.1">
    <property type="nucleotide sequence ID" value="NZ_QREL01000002.1"/>
</dbReference>
<evidence type="ECO:0000256" key="1">
    <source>
        <dbReference type="HAMAP-Rule" id="MF_00095"/>
    </source>
</evidence>
<evidence type="ECO:0000313" key="5">
    <source>
        <dbReference type="Proteomes" id="UP000256864"/>
    </source>
</evidence>
<dbReference type="NCBIfam" id="TIGR00230">
    <property type="entry name" value="sfsA"/>
    <property type="match status" value="1"/>
</dbReference>
<comment type="similarity">
    <text evidence="1">Belongs to the SfsA family.</text>
</comment>
<dbReference type="AlphaFoldDB" id="A0A371NBT4"/>
<dbReference type="Pfam" id="PF17746">
    <property type="entry name" value="SfsA_N"/>
    <property type="match status" value="1"/>
</dbReference>
<dbReference type="GeneID" id="301443266"/>
<dbReference type="Proteomes" id="UP000256864">
    <property type="component" value="Unassembled WGS sequence"/>
</dbReference>
<comment type="caution">
    <text evidence="4">The sequence shown here is derived from an EMBL/GenBank/DDBJ whole genome shotgun (WGS) entry which is preliminary data.</text>
</comment>
<dbReference type="Gene3D" id="2.40.50.580">
    <property type="match status" value="1"/>
</dbReference>
<evidence type="ECO:0000313" key="4">
    <source>
        <dbReference type="EMBL" id="REE26418.1"/>
    </source>
</evidence>
<accession>A0A371NBT4</accession>
<reference evidence="4 5" key="1">
    <citation type="submission" date="2018-07" db="EMBL/GenBank/DDBJ databases">
        <title>Genomic Encyclopedia of Type Strains, Phase IV (KMG-IV): sequencing the most valuable type-strain genomes for metagenomic binning, comparative biology and taxonomic classification.</title>
        <authorList>
            <person name="Goeker M."/>
        </authorList>
    </citation>
    <scope>NUCLEOTIDE SEQUENCE [LARGE SCALE GENOMIC DNA]</scope>
    <source>
        <strain evidence="4 5">DSM 7466</strain>
    </source>
</reference>
<dbReference type="CDD" id="cd22357">
    <property type="entry name" value="SfsA-like"/>
    <property type="match status" value="1"/>
</dbReference>
<dbReference type="EMBL" id="QREL01000002">
    <property type="protein sequence ID" value="REE26418.1"/>
    <property type="molecule type" value="Genomic_DNA"/>
</dbReference>
<organism evidence="4 5">
    <name type="scientific">Methanothermobacter defluvii</name>
    <dbReference type="NCBI Taxonomy" id="49339"/>
    <lineage>
        <taxon>Archaea</taxon>
        <taxon>Methanobacteriati</taxon>
        <taxon>Methanobacteriota</taxon>
        <taxon>Methanomada group</taxon>
        <taxon>Methanobacteria</taxon>
        <taxon>Methanobacteriales</taxon>
        <taxon>Methanobacteriaceae</taxon>
        <taxon>Methanothermobacter</taxon>
    </lineage>
</organism>
<dbReference type="Gene3D" id="3.40.1350.60">
    <property type="match status" value="1"/>
</dbReference>
<evidence type="ECO:0000259" key="2">
    <source>
        <dbReference type="Pfam" id="PF03749"/>
    </source>
</evidence>
<feature type="domain" description="Sugar fermentation stimulation protein C-terminal" evidence="2">
    <location>
        <begin position="86"/>
        <end position="219"/>
    </location>
</feature>